<evidence type="ECO:0000313" key="3">
    <source>
        <dbReference type="Proteomes" id="UP001529421"/>
    </source>
</evidence>
<evidence type="ECO:0000313" key="2">
    <source>
        <dbReference type="EMBL" id="MDM8275555.1"/>
    </source>
</evidence>
<protein>
    <submittedName>
        <fullName evidence="2">Uncharacterized protein</fullName>
    </submittedName>
</protein>
<organism evidence="2 3">
    <name type="scientific">Enorma phocaeensis</name>
    <dbReference type="NCBI Taxonomy" id="1871019"/>
    <lineage>
        <taxon>Bacteria</taxon>
        <taxon>Bacillati</taxon>
        <taxon>Actinomycetota</taxon>
        <taxon>Coriobacteriia</taxon>
        <taxon>Coriobacteriales</taxon>
        <taxon>Coriobacteriaceae</taxon>
        <taxon>Enorma</taxon>
    </lineage>
</organism>
<keyword evidence="1" id="KW-0472">Membrane</keyword>
<evidence type="ECO:0000256" key="1">
    <source>
        <dbReference type="SAM" id="Phobius"/>
    </source>
</evidence>
<reference evidence="2 3" key="2">
    <citation type="submission" date="2023-06" db="EMBL/GenBank/DDBJ databases">
        <authorList>
            <person name="Zeman M."/>
            <person name="Kubasova T."/>
            <person name="Jahodarova E."/>
            <person name="Nykrynova M."/>
            <person name="Rychlik I."/>
        </authorList>
    </citation>
    <scope>NUCLEOTIDE SEQUENCE [LARGE SCALE GENOMIC DNA]</scope>
    <source>
        <strain evidence="2 3">154_Feed</strain>
    </source>
</reference>
<name>A0ABT7VAM6_9ACTN</name>
<keyword evidence="3" id="KW-1185">Reference proteome</keyword>
<dbReference type="EMBL" id="JAUDDZ010000013">
    <property type="protein sequence ID" value="MDM8275555.1"/>
    <property type="molecule type" value="Genomic_DNA"/>
</dbReference>
<proteinExistence type="predicted"/>
<gene>
    <name evidence="2" type="ORF">QUW28_08645</name>
</gene>
<accession>A0ABT7VAM6</accession>
<keyword evidence="1" id="KW-0812">Transmembrane</keyword>
<dbReference type="Proteomes" id="UP001529421">
    <property type="component" value="Unassembled WGS sequence"/>
</dbReference>
<comment type="caution">
    <text evidence="2">The sequence shown here is derived from an EMBL/GenBank/DDBJ whole genome shotgun (WGS) entry which is preliminary data.</text>
</comment>
<reference evidence="3" key="1">
    <citation type="submission" date="2023-06" db="EMBL/GenBank/DDBJ databases">
        <title>Identification and characterization of horizontal gene transfer across gut microbiota members of farm animals based on homology search.</title>
        <authorList>
            <person name="Zeman M."/>
            <person name="Kubasova T."/>
            <person name="Jahodarova E."/>
            <person name="Nykrynova M."/>
            <person name="Rychlik I."/>
        </authorList>
    </citation>
    <scope>NUCLEOTIDE SEQUENCE [LARGE SCALE GENOMIC DNA]</scope>
    <source>
        <strain evidence="3">154_Feed</strain>
    </source>
</reference>
<feature type="transmembrane region" description="Helical" evidence="1">
    <location>
        <begin position="12"/>
        <end position="33"/>
    </location>
</feature>
<keyword evidence="1" id="KW-1133">Transmembrane helix</keyword>
<sequence>MSRNDQTPKELNTMRAVLAGILLLILLVLFFFPELLTDDALAAVVALAGVAGIVLSAAALRLTRKRKGDK</sequence>
<dbReference type="RefSeq" id="WP_289545679.1">
    <property type="nucleotide sequence ID" value="NZ_JAUDDZ010000013.1"/>
</dbReference>
<feature type="transmembrane region" description="Helical" evidence="1">
    <location>
        <begin position="39"/>
        <end position="60"/>
    </location>
</feature>